<feature type="region of interest" description="Disordered" evidence="1">
    <location>
        <begin position="101"/>
        <end position="122"/>
    </location>
</feature>
<dbReference type="InterPro" id="IPR036397">
    <property type="entry name" value="RNaseH_sf"/>
</dbReference>
<dbReference type="KEGG" id="vra:106752902"/>
<dbReference type="CDD" id="cd01644">
    <property type="entry name" value="RT_pepA17"/>
    <property type="match status" value="1"/>
</dbReference>
<dbReference type="SUPFAM" id="SSF53098">
    <property type="entry name" value="Ribonuclease H-like"/>
    <property type="match status" value="1"/>
</dbReference>
<feature type="domain" description="Integrase catalytic" evidence="2">
    <location>
        <begin position="1422"/>
        <end position="1616"/>
    </location>
</feature>
<accession>A0A1S3T8T7</accession>
<dbReference type="GO" id="GO:0003676">
    <property type="term" value="F:nucleic acid binding"/>
    <property type="evidence" value="ECO:0007669"/>
    <property type="project" value="InterPro"/>
</dbReference>
<dbReference type="PROSITE" id="PS50994">
    <property type="entry name" value="INTEGRASE"/>
    <property type="match status" value="1"/>
</dbReference>
<feature type="compositionally biased region" description="Low complexity" evidence="1">
    <location>
        <begin position="108"/>
        <end position="122"/>
    </location>
</feature>
<dbReference type="PANTHER" id="PTHR47331">
    <property type="entry name" value="PHD-TYPE DOMAIN-CONTAINING PROTEIN"/>
    <property type="match status" value="1"/>
</dbReference>
<sequence length="1676" mass="190042">MAENADKIKALHRKRGVILGGITSFSKKLDEWRDKEVDRDKYVLQQYLDSFVKGFDKFDPIQEELEDLDEREIDQRQVIQDRFDVAVARAKGLLSEYAVSDDGESTRSNNSASFQSAASSQNSDRHVKLPKIDLPKFDGTLENWASFYDLFSTLIDEDTALSASAKLHFLRSSCTGKAARLIESLTTKPENYESALKLLKKKFDSPRRALRAHWTKLREYPKSPKDTPTSLGELVDLFNQNLKAMENLGAPVDQWSVPLIDLILTKISPYTAWQWELTLDETDNKMPCYTHLLSFLERRASSVELSNFDSACKNVAKVSYRSNYNNNSSPVPSVKKPAQNFSATSAPAKSDKKKTCPLCSEPHPLYWCDQFKSMSTEDRKITAQRESLCMNCLGNHTGLCKSKHRCKICKNNTHHTLLCCQNSEKPQPESPKFAGVINTPTSELITTALVNVSNYDGKSVLARALVDTCSSMHFMTINLAQRLGLKVRKDPSPISVLNSITTISGGTVSAIIRSRYNGYERELTFRTVDQITGLVPDQPIDRRLMKIPSNIRLADPEFHRPAPAEILIASGTALSMLCQGQINLSQPGGLDLYLQKTMLGWVIGGSVPSESAQSMASCHLVTLNFDLKQFWEREEVPQMEVLTKCKNEEEALCEEHFRSNITRNSEGRYVVALPFNERVTELRESRSMAEKRLAGLKRRLQLNPELKEKYCSVMKEYLTLGHMSPVEVRGGEKGYYLPHHAVTKDSLTTAVRVVYDGSAKTFPDGPSLNETLRVGPTIQPDLFSQLLKFRIHNTVLTGDIEKMYRQFLVRKQDRKYQRILWPDAEGRTQTYELNTVTFGLAPASFLAIRCLHQLAEDEGKNFPLAAEVLKNEFYVDNALTGAPTVTAAVLLRQQLTEILSRAGINIYQWASNVPEVLHDLPPEKINKQLVLSNSTISTLGLKWDANSDSITYTVANLPLNHIVTKRSILSEISKIFDPLGLLGPVIIYAKILIQELWKLKLHWDESLTSSLRQVWLKYRHQLSLLDHLSFGRKILIEHPVRVELHSFGDAGTKAYGCCLYVRSIDVHGNILTTLLCAKSRVAPIKTVSIPRLELCAARLLADVSTSVKEQIPINFDQIFYWTDSTVVLNWLHTYPASLQVFVANRVAEIQTKTDIKNWGFVRTFDNPADLMTRGQLPKNFLKESIWQHGPPWLSHPESEWPVSNFLAEPNNVLEKKKVQCFAVTTFDPSLFQKFSCIFKLQKIIALCKRMKNKNKHGHVLLDAAREVAIKNSGTTVTELNLALKTIMNTVQNSNFNEEMHYLKKGEPVPSHSRLQPLNPFLDKDGLIRVGGRLKNAALPFEQRHPLILPKDNHVTRLLIEAEHTIHGHAGIQATLYALRRRFWVLDGRNTIRKILRQCVHCAKLKPVSVDYLMGDLPAARVTPARPFSRVGIDLCGYFFLKEKKYRNRNQVKAYVVVFVCFVTKAVHLELVTDLSSDSFIAALRRFIARRGLCSDIYSDNATNFLGTNNQMKELETLFSDSKHQNSVHAFAAKNCIRWHFIPAKSPHFGGLWESAVKSFKHHLLRVVKGALFTYEEFYTFCTEIEAILNSRPISPMSSDPNDLLALTPGHFLIGDSLTSLPDLELRDTPVNRLSQWQHIQQVKQHFWSRWQQEYLNELTVRHKWTKDMPGIQTGAL</sequence>
<dbReference type="Pfam" id="PF18701">
    <property type="entry name" value="DUF5641"/>
    <property type="match status" value="1"/>
</dbReference>
<evidence type="ECO:0000313" key="4">
    <source>
        <dbReference type="RefSeq" id="XP_014490174.1"/>
    </source>
</evidence>
<dbReference type="InterPro" id="IPR043502">
    <property type="entry name" value="DNA/RNA_pol_sf"/>
</dbReference>
<dbReference type="Pfam" id="PF17921">
    <property type="entry name" value="Integrase_H2C2"/>
    <property type="match status" value="1"/>
</dbReference>
<dbReference type="GO" id="GO:0015074">
    <property type="term" value="P:DNA integration"/>
    <property type="evidence" value="ECO:0007669"/>
    <property type="project" value="InterPro"/>
</dbReference>
<reference evidence="4" key="1">
    <citation type="submission" date="2025-08" db="UniProtKB">
        <authorList>
            <consortium name="RefSeq"/>
        </authorList>
    </citation>
    <scope>IDENTIFICATION</scope>
    <source>
        <tissue evidence="4">Leaf</tissue>
    </source>
</reference>
<dbReference type="Gene3D" id="3.30.420.10">
    <property type="entry name" value="Ribonuclease H-like superfamily/Ribonuclease H"/>
    <property type="match status" value="1"/>
</dbReference>
<protein>
    <submittedName>
        <fullName evidence="4">Uncharacterized protein LOC106752902</fullName>
    </submittedName>
</protein>
<dbReference type="InterPro" id="IPR008042">
    <property type="entry name" value="Retrotrans_Pao"/>
</dbReference>
<keyword evidence="3" id="KW-1185">Reference proteome</keyword>
<dbReference type="InterPro" id="IPR012337">
    <property type="entry name" value="RNaseH-like_sf"/>
</dbReference>
<feature type="region of interest" description="Disordered" evidence="1">
    <location>
        <begin position="326"/>
        <end position="345"/>
    </location>
</feature>
<evidence type="ECO:0000259" key="2">
    <source>
        <dbReference type="PROSITE" id="PS50994"/>
    </source>
</evidence>
<dbReference type="InterPro" id="IPR001584">
    <property type="entry name" value="Integrase_cat-core"/>
</dbReference>
<dbReference type="Pfam" id="PF05380">
    <property type="entry name" value="Peptidase_A17"/>
    <property type="match status" value="1"/>
</dbReference>
<dbReference type="OrthoDB" id="6611284at2759"/>
<dbReference type="Gene3D" id="1.10.340.70">
    <property type="match status" value="1"/>
</dbReference>
<dbReference type="InterPro" id="IPR005312">
    <property type="entry name" value="DUF1759"/>
</dbReference>
<feature type="compositionally biased region" description="Low complexity" evidence="1">
    <location>
        <begin position="326"/>
        <end position="337"/>
    </location>
</feature>
<dbReference type="RefSeq" id="XP_014490174.1">
    <property type="nucleotide sequence ID" value="XM_014634688.1"/>
</dbReference>
<dbReference type="InterPro" id="IPR041588">
    <property type="entry name" value="Integrase_H2C2"/>
</dbReference>
<dbReference type="Pfam" id="PF03564">
    <property type="entry name" value="DUF1759"/>
    <property type="match status" value="1"/>
</dbReference>
<dbReference type="InterPro" id="IPR040676">
    <property type="entry name" value="DUF5641"/>
</dbReference>
<dbReference type="PANTHER" id="PTHR47331:SF1">
    <property type="entry name" value="GAG-LIKE PROTEIN"/>
    <property type="match status" value="1"/>
</dbReference>
<organism evidence="3 4">
    <name type="scientific">Vigna radiata var. radiata</name>
    <name type="common">Mung bean</name>
    <name type="synonym">Phaseolus aureus</name>
    <dbReference type="NCBI Taxonomy" id="3916"/>
    <lineage>
        <taxon>Eukaryota</taxon>
        <taxon>Viridiplantae</taxon>
        <taxon>Streptophyta</taxon>
        <taxon>Embryophyta</taxon>
        <taxon>Tracheophyta</taxon>
        <taxon>Spermatophyta</taxon>
        <taxon>Magnoliopsida</taxon>
        <taxon>eudicotyledons</taxon>
        <taxon>Gunneridae</taxon>
        <taxon>Pentapetalae</taxon>
        <taxon>rosids</taxon>
        <taxon>fabids</taxon>
        <taxon>Fabales</taxon>
        <taxon>Fabaceae</taxon>
        <taxon>Papilionoideae</taxon>
        <taxon>50 kb inversion clade</taxon>
        <taxon>NPAAA clade</taxon>
        <taxon>indigoferoid/millettioid clade</taxon>
        <taxon>Phaseoleae</taxon>
        <taxon>Vigna</taxon>
    </lineage>
</organism>
<feature type="non-terminal residue" evidence="4">
    <location>
        <position position="1676"/>
    </location>
</feature>
<evidence type="ECO:0000313" key="3">
    <source>
        <dbReference type="Proteomes" id="UP000087766"/>
    </source>
</evidence>
<gene>
    <name evidence="4" type="primary">LOC106752902</name>
</gene>
<proteinExistence type="predicted"/>
<dbReference type="GeneID" id="106752902"/>
<dbReference type="SUPFAM" id="SSF56672">
    <property type="entry name" value="DNA/RNA polymerases"/>
    <property type="match status" value="1"/>
</dbReference>
<name>A0A1S3T8T7_VIGRR</name>
<dbReference type="Proteomes" id="UP000087766">
    <property type="component" value="Unplaced"/>
</dbReference>
<evidence type="ECO:0000256" key="1">
    <source>
        <dbReference type="SAM" id="MobiDB-lite"/>
    </source>
</evidence>